<evidence type="ECO:0000313" key="3">
    <source>
        <dbReference type="Proteomes" id="UP000323865"/>
    </source>
</evidence>
<gene>
    <name evidence="2" type="ORF">FOB48_04435</name>
</gene>
<feature type="domain" description="Helix-turn-helix" evidence="1">
    <location>
        <begin position="5"/>
        <end position="46"/>
    </location>
</feature>
<dbReference type="RefSeq" id="WP_016664913.1">
    <property type="nucleotide sequence ID" value="NZ_CP044108.1"/>
</dbReference>
<protein>
    <submittedName>
        <fullName evidence="2">DNA-binding protein</fullName>
    </submittedName>
</protein>
<dbReference type="InterPro" id="IPR009061">
    <property type="entry name" value="DNA-bd_dom_put_sf"/>
</dbReference>
<dbReference type="SUPFAM" id="SSF46955">
    <property type="entry name" value="Putative DNA-binding domain"/>
    <property type="match status" value="1"/>
</dbReference>
<sequence length="49" mass="5817">MSTQYLTPDQYAQRYNIPKSTLANWRSLGKGPKYKKIEGHIRYIDREEA</sequence>
<dbReference type="Pfam" id="PF12728">
    <property type="entry name" value="HTH_17"/>
    <property type="match status" value="1"/>
</dbReference>
<proteinExistence type="predicted"/>
<organism evidence="2 3">
    <name type="scientific">Dermabacter vaginalis</name>
    <dbReference type="NCBI Taxonomy" id="1630135"/>
    <lineage>
        <taxon>Bacteria</taxon>
        <taxon>Bacillati</taxon>
        <taxon>Actinomycetota</taxon>
        <taxon>Actinomycetes</taxon>
        <taxon>Micrococcales</taxon>
        <taxon>Dermabacteraceae</taxon>
        <taxon>Dermabacter</taxon>
    </lineage>
</organism>
<reference evidence="2 3" key="1">
    <citation type="submission" date="2019-09" db="EMBL/GenBank/DDBJ databases">
        <title>FDA dAtabase for Regulatory Grade micrObial Sequences (FDA-ARGOS): Supporting development and validation of Infectious Disease Dx tests.</title>
        <authorList>
            <person name="Sciortino C."/>
            <person name="Tallon L."/>
            <person name="Sadzewicz L."/>
            <person name="Vavikolanu K."/>
            <person name="Mehta A."/>
            <person name="Aluvathingal J."/>
            <person name="Nadendla S."/>
            <person name="Nandy P."/>
            <person name="Geyer C."/>
            <person name="Yan Y."/>
            <person name="Sichtig H."/>
        </authorList>
    </citation>
    <scope>NUCLEOTIDE SEQUENCE [LARGE SCALE GENOMIC DNA]</scope>
    <source>
        <strain evidence="2 3">FDAARGOS_640</strain>
    </source>
</reference>
<dbReference type="GO" id="GO:0003677">
    <property type="term" value="F:DNA binding"/>
    <property type="evidence" value="ECO:0007669"/>
    <property type="project" value="UniProtKB-KW"/>
</dbReference>
<keyword evidence="2" id="KW-0238">DNA-binding</keyword>
<dbReference type="EMBL" id="CP044108">
    <property type="protein sequence ID" value="QEU11611.1"/>
    <property type="molecule type" value="Genomic_DNA"/>
</dbReference>
<dbReference type="InterPro" id="IPR041657">
    <property type="entry name" value="HTH_17"/>
</dbReference>
<name>A0ABX6A5I6_9MICO</name>
<accession>A0ABX6A5I6</accession>
<evidence type="ECO:0000313" key="2">
    <source>
        <dbReference type="EMBL" id="QEU11611.1"/>
    </source>
</evidence>
<evidence type="ECO:0000259" key="1">
    <source>
        <dbReference type="Pfam" id="PF12728"/>
    </source>
</evidence>
<dbReference type="Proteomes" id="UP000323865">
    <property type="component" value="Chromosome"/>
</dbReference>
<keyword evidence="3" id="KW-1185">Reference proteome</keyword>